<dbReference type="Gene3D" id="1.20.1610.10">
    <property type="entry name" value="alpha-1,2-mannosidases domains"/>
    <property type="match status" value="1"/>
</dbReference>
<comment type="subunit">
    <text evidence="2">Monomer.</text>
</comment>
<dbReference type="Pfam" id="PF07971">
    <property type="entry name" value="Glyco_hydro_92"/>
    <property type="match status" value="1"/>
</dbReference>
<comment type="cofactor">
    <cofactor evidence="1">
        <name>Ca(2+)</name>
        <dbReference type="ChEBI" id="CHEBI:29108"/>
    </cofactor>
</comment>
<dbReference type="GO" id="GO:0005829">
    <property type="term" value="C:cytosol"/>
    <property type="evidence" value="ECO:0007669"/>
    <property type="project" value="TreeGrafter"/>
</dbReference>
<dbReference type="Proteomes" id="UP000184287">
    <property type="component" value="Unassembled WGS sequence"/>
</dbReference>
<dbReference type="Gene3D" id="3.30.2080.10">
    <property type="entry name" value="GH92 mannosidase domain"/>
    <property type="match status" value="1"/>
</dbReference>
<dbReference type="InterPro" id="IPR014718">
    <property type="entry name" value="GH-type_carb-bd"/>
</dbReference>
<reference evidence="7" key="1">
    <citation type="submission" date="2016-11" db="EMBL/GenBank/DDBJ databases">
        <authorList>
            <person name="Varghese N."/>
            <person name="Submissions S."/>
        </authorList>
    </citation>
    <scope>NUCLEOTIDE SEQUENCE [LARGE SCALE GENOMIC DNA]</scope>
    <source>
        <strain evidence="7">DSM 16990</strain>
    </source>
</reference>
<dbReference type="InterPro" id="IPR005887">
    <property type="entry name" value="GH92_a_mannosidase_put"/>
</dbReference>
<evidence type="ECO:0000256" key="3">
    <source>
        <dbReference type="ARBA" id="ARBA00022837"/>
    </source>
</evidence>
<evidence type="ECO:0000256" key="2">
    <source>
        <dbReference type="ARBA" id="ARBA00011245"/>
    </source>
</evidence>
<dbReference type="GO" id="GO:0000224">
    <property type="term" value="F:peptide-N4-(N-acetyl-beta-glucosaminyl)asparagine amidase activity"/>
    <property type="evidence" value="ECO:0007669"/>
    <property type="project" value="TreeGrafter"/>
</dbReference>
<proteinExistence type="predicted"/>
<name>A0A1M5A2H3_9SPHI</name>
<dbReference type="PANTHER" id="PTHR12143">
    <property type="entry name" value="PEPTIDE N-GLYCANASE PNGASE -RELATED"/>
    <property type="match status" value="1"/>
</dbReference>
<dbReference type="GO" id="GO:0005975">
    <property type="term" value="P:carbohydrate metabolic process"/>
    <property type="evidence" value="ECO:0007669"/>
    <property type="project" value="InterPro"/>
</dbReference>
<dbReference type="GO" id="GO:0030246">
    <property type="term" value="F:carbohydrate binding"/>
    <property type="evidence" value="ECO:0007669"/>
    <property type="project" value="InterPro"/>
</dbReference>
<dbReference type="STRING" id="288992.SAMN04488522_102558"/>
<evidence type="ECO:0000259" key="4">
    <source>
        <dbReference type="Pfam" id="PF07971"/>
    </source>
</evidence>
<dbReference type="Gene3D" id="2.70.98.10">
    <property type="match status" value="1"/>
</dbReference>
<evidence type="ECO:0000256" key="1">
    <source>
        <dbReference type="ARBA" id="ARBA00001913"/>
    </source>
</evidence>
<dbReference type="PANTHER" id="PTHR12143:SF39">
    <property type="entry name" value="SECRETED PROTEIN"/>
    <property type="match status" value="1"/>
</dbReference>
<accession>A0A1M5A2H3</accession>
<dbReference type="Pfam" id="PF17678">
    <property type="entry name" value="Glyco_hydro_92N"/>
    <property type="match status" value="1"/>
</dbReference>
<evidence type="ECO:0000259" key="5">
    <source>
        <dbReference type="Pfam" id="PF17678"/>
    </source>
</evidence>
<protein>
    <submittedName>
        <fullName evidence="6">Alpha-1,2-mannosidase, putative</fullName>
    </submittedName>
</protein>
<sequence>MYIWYIMTKRIILLLLITIHTVLLYAQREKGPVQYVRPNIGSAHSRYFFYTPAAVPFGMAKLAPSTNGSNGNAGGWEAVGYDDRHRSIEGFANFHEFQIGGVVFAPTVGQLKTFPGKEGERNSGYRSSFDKADEYATAGYYRVWLKDYKIKAELTATQRVGFHQYTFPETDSANVIFDIGHKMGESGPVLDAKVTYDDRHVWGYVVTKPVYVQKYQEAANVTMYFYAELDKSPVSYGTFKDSIAHHGLKSIQGKGAGIYLRFKTKKGEQIGIKTGLSYTSVENAKLNLMKEASTLTFAKAKAAAIQNWNNSLGRIAVEGGLEQDRIKFYTGLFHALLGRGLANDVNGAYPKNDGTTGQIALLKNGSPMHNHYNTDAIWGAFWNLTQLWAIAYPEYYNDWVQSQLLVYKDAGWLGDGIANSKYVSGVGTNFTGLAIAAAYNVGIRDYDVASAYAAVRKNELEGKDRIPGAGKLDVGVFVKNGYSPYVKDLSGNPELNTEGSPFGASHTLEYSFSAYAAAQFAKALGKTADDQQLSKLSEGWKLLYDPATKFIRPKDNQGKFLDKFNPLESWRGFQEGNAWQYTFYVPHVPEQLVSLVGKEIFSNRLDSIFTVSQKNLFGGGKHIDAFAGIEGLYNHGNQPNLHVSWLFHYAGRPDLSQKWVRAICNEFYGTDGIHGYGYGQDEDQGQLGAWYVLSAMGLFDVKGLTAPEPSFLIGAPLFKTVRIKLPKEIRKNDFLIEADQQQPDHQYVQRGTLNGQPLKGLTIKFNELNKGGILNLVLSNQPK</sequence>
<evidence type="ECO:0000313" key="7">
    <source>
        <dbReference type="Proteomes" id="UP000184287"/>
    </source>
</evidence>
<dbReference type="NCBIfam" id="TIGR01180">
    <property type="entry name" value="aman2_put"/>
    <property type="match status" value="1"/>
</dbReference>
<dbReference type="GO" id="GO:0006516">
    <property type="term" value="P:glycoprotein catabolic process"/>
    <property type="evidence" value="ECO:0007669"/>
    <property type="project" value="TreeGrafter"/>
</dbReference>
<dbReference type="SUPFAM" id="SSF48208">
    <property type="entry name" value="Six-hairpin glycosidases"/>
    <property type="match status" value="1"/>
</dbReference>
<dbReference type="InterPro" id="IPR012939">
    <property type="entry name" value="Glyco_hydro_92"/>
</dbReference>
<dbReference type="Gene3D" id="1.20.1050.60">
    <property type="entry name" value="alpha-1,2-mannosidase"/>
    <property type="match status" value="1"/>
</dbReference>
<organism evidence="6 7">
    <name type="scientific">Pedobacter caeni</name>
    <dbReference type="NCBI Taxonomy" id="288992"/>
    <lineage>
        <taxon>Bacteria</taxon>
        <taxon>Pseudomonadati</taxon>
        <taxon>Bacteroidota</taxon>
        <taxon>Sphingobacteriia</taxon>
        <taxon>Sphingobacteriales</taxon>
        <taxon>Sphingobacteriaceae</taxon>
        <taxon>Pedobacter</taxon>
    </lineage>
</organism>
<dbReference type="EMBL" id="FQUQ01000002">
    <property type="protein sequence ID" value="SHF24444.1"/>
    <property type="molecule type" value="Genomic_DNA"/>
</dbReference>
<feature type="domain" description="Glycosyl hydrolase family 92 N-terminal" evidence="5">
    <location>
        <begin position="35"/>
        <end position="277"/>
    </location>
</feature>
<feature type="domain" description="Glycosyl hydrolase family 92" evidence="4">
    <location>
        <begin position="283"/>
        <end position="779"/>
    </location>
</feature>
<evidence type="ECO:0000313" key="6">
    <source>
        <dbReference type="EMBL" id="SHF24444.1"/>
    </source>
</evidence>
<gene>
    <name evidence="6" type="ORF">SAMN04488522_102558</name>
</gene>
<dbReference type="InterPro" id="IPR041371">
    <property type="entry name" value="GH92_N"/>
</dbReference>
<dbReference type="InterPro" id="IPR050883">
    <property type="entry name" value="PNGase"/>
</dbReference>
<keyword evidence="7" id="KW-1185">Reference proteome</keyword>
<keyword evidence="3" id="KW-0106">Calcium</keyword>
<dbReference type="InterPro" id="IPR008928">
    <property type="entry name" value="6-hairpin_glycosidase_sf"/>
</dbReference>
<dbReference type="AlphaFoldDB" id="A0A1M5A2H3"/>